<dbReference type="GO" id="GO:0019592">
    <property type="term" value="P:mannitol catabolic process"/>
    <property type="evidence" value="ECO:0007669"/>
    <property type="project" value="TreeGrafter"/>
</dbReference>
<evidence type="ECO:0000256" key="2">
    <source>
        <dbReference type="ARBA" id="ARBA00023027"/>
    </source>
</evidence>
<dbReference type="GO" id="GO:0009026">
    <property type="term" value="F:tagaturonate reductase activity"/>
    <property type="evidence" value="ECO:0007669"/>
    <property type="project" value="UniProtKB-UniRule"/>
</dbReference>
<dbReference type="InterPro" id="IPR036291">
    <property type="entry name" value="NAD(P)-bd_dom_sf"/>
</dbReference>
<dbReference type="InterPro" id="IPR008927">
    <property type="entry name" value="6-PGluconate_DH-like_C_sf"/>
</dbReference>
<dbReference type="NCBIfam" id="NF002969">
    <property type="entry name" value="PRK03643.1"/>
    <property type="match status" value="1"/>
</dbReference>
<dbReference type="PANTHER" id="PTHR30524:SF0">
    <property type="entry name" value="ALTRONATE OXIDOREDUCTASE-RELATED"/>
    <property type="match status" value="1"/>
</dbReference>
<dbReference type="Pfam" id="PF01232">
    <property type="entry name" value="Mannitol_dh"/>
    <property type="match status" value="1"/>
</dbReference>
<dbReference type="Gene3D" id="1.10.1040.10">
    <property type="entry name" value="N-(1-d-carboxylethyl)-l-norvaline Dehydrogenase, domain 2"/>
    <property type="match status" value="1"/>
</dbReference>
<dbReference type="Proteomes" id="UP000198718">
    <property type="component" value="Unassembled WGS sequence"/>
</dbReference>
<evidence type="ECO:0000259" key="6">
    <source>
        <dbReference type="Pfam" id="PF08125"/>
    </source>
</evidence>
<feature type="domain" description="Mannitol dehydrogenase N-terminal" evidence="5">
    <location>
        <begin position="16"/>
        <end position="256"/>
    </location>
</feature>
<evidence type="ECO:0000256" key="1">
    <source>
        <dbReference type="ARBA" id="ARBA00023002"/>
    </source>
</evidence>
<protein>
    <recommendedName>
        <fullName evidence="4">Altronate oxidoreductase</fullName>
        <ecNumber evidence="4">1.1.1.58</ecNumber>
    </recommendedName>
    <alternativeName>
        <fullName evidence="4">Tagaturonate dehydrogenase</fullName>
    </alternativeName>
    <alternativeName>
        <fullName evidence="4">Tagaturonate reductase</fullName>
    </alternativeName>
</protein>
<dbReference type="EC" id="1.1.1.58" evidence="4"/>
<reference evidence="7 8" key="1">
    <citation type="submission" date="2016-10" db="EMBL/GenBank/DDBJ databases">
        <authorList>
            <person name="de Groot N.N."/>
        </authorList>
    </citation>
    <scope>NUCLEOTIDE SEQUENCE [LARGE SCALE GENOMIC DNA]</scope>
    <source>
        <strain evidence="7 8">DSM 18346</strain>
    </source>
</reference>
<dbReference type="UniPathway" id="UPA00246"/>
<feature type="binding site" evidence="4">
    <location>
        <begin position="18"/>
        <end position="29"/>
    </location>
    <ligand>
        <name>NAD(+)</name>
        <dbReference type="ChEBI" id="CHEBI:57540"/>
    </ligand>
</feature>
<evidence type="ECO:0000256" key="4">
    <source>
        <dbReference type="HAMAP-Rule" id="MF_00670"/>
    </source>
</evidence>
<dbReference type="AlphaFoldDB" id="A0A1G8YT12"/>
<comment type="pathway">
    <text evidence="4">Carbohydrate metabolism; pentose and glucuronate interconversion.</text>
</comment>
<evidence type="ECO:0000259" key="5">
    <source>
        <dbReference type="Pfam" id="PF01232"/>
    </source>
</evidence>
<keyword evidence="8" id="KW-1185">Reference proteome</keyword>
<dbReference type="PRINTS" id="PR00084">
    <property type="entry name" value="MTLDHDRGNASE"/>
</dbReference>
<gene>
    <name evidence="4" type="primary">uxaB</name>
    <name evidence="7" type="ORF">SAMN05660472_00639</name>
</gene>
<dbReference type="Gene3D" id="3.40.50.720">
    <property type="entry name" value="NAD(P)-binding Rossmann-like Domain"/>
    <property type="match status" value="1"/>
</dbReference>
<dbReference type="Pfam" id="PF08125">
    <property type="entry name" value="Mannitol_dh_C"/>
    <property type="match status" value="1"/>
</dbReference>
<evidence type="ECO:0000313" key="7">
    <source>
        <dbReference type="EMBL" id="SDK05921.1"/>
    </source>
</evidence>
<dbReference type="EMBL" id="FNFP01000001">
    <property type="protein sequence ID" value="SDK05921.1"/>
    <property type="molecule type" value="Genomic_DNA"/>
</dbReference>
<proteinExistence type="inferred from homology"/>
<dbReference type="GO" id="GO:0019698">
    <property type="term" value="P:D-galacturonate catabolic process"/>
    <property type="evidence" value="ECO:0007669"/>
    <property type="project" value="TreeGrafter"/>
</dbReference>
<evidence type="ECO:0000313" key="8">
    <source>
        <dbReference type="Proteomes" id="UP000198718"/>
    </source>
</evidence>
<comment type="similarity">
    <text evidence="4">Belongs to the mannitol dehydrogenase family. UxaB subfamily.</text>
</comment>
<comment type="catalytic activity">
    <reaction evidence="3">
        <text>D-mannitol 1-phosphate + NAD(+) = beta-D-fructose 6-phosphate + NADH + H(+)</text>
        <dbReference type="Rhea" id="RHEA:19661"/>
        <dbReference type="ChEBI" id="CHEBI:15378"/>
        <dbReference type="ChEBI" id="CHEBI:57540"/>
        <dbReference type="ChEBI" id="CHEBI:57634"/>
        <dbReference type="ChEBI" id="CHEBI:57945"/>
        <dbReference type="ChEBI" id="CHEBI:61381"/>
        <dbReference type="EC" id="1.1.1.17"/>
    </reaction>
</comment>
<dbReference type="SUPFAM" id="SSF48179">
    <property type="entry name" value="6-phosphogluconate dehydrogenase C-terminal domain-like"/>
    <property type="match status" value="1"/>
</dbReference>
<organism evidence="7 8">
    <name type="scientific">Natronincola ferrireducens</name>
    <dbReference type="NCBI Taxonomy" id="393762"/>
    <lineage>
        <taxon>Bacteria</taxon>
        <taxon>Bacillati</taxon>
        <taxon>Bacillota</taxon>
        <taxon>Clostridia</taxon>
        <taxon>Peptostreptococcales</taxon>
        <taxon>Natronincolaceae</taxon>
        <taxon>Natronincola</taxon>
    </lineage>
</organism>
<dbReference type="InterPro" id="IPR013328">
    <property type="entry name" value="6PGD_dom2"/>
</dbReference>
<dbReference type="InterPro" id="IPR013118">
    <property type="entry name" value="Mannitol_DH_C"/>
</dbReference>
<dbReference type="HAMAP" id="MF_00670">
    <property type="entry name" value="Altron_oxidoreduct"/>
    <property type="match status" value="1"/>
</dbReference>
<dbReference type="RefSeq" id="WP_090550173.1">
    <property type="nucleotide sequence ID" value="NZ_FNFP01000001.1"/>
</dbReference>
<dbReference type="InterPro" id="IPR000669">
    <property type="entry name" value="Mannitol_DH"/>
</dbReference>
<dbReference type="InterPro" id="IPR013131">
    <property type="entry name" value="Mannitol_DH_N"/>
</dbReference>
<dbReference type="GO" id="GO:0005829">
    <property type="term" value="C:cytosol"/>
    <property type="evidence" value="ECO:0007669"/>
    <property type="project" value="TreeGrafter"/>
</dbReference>
<comment type="catalytic activity">
    <reaction evidence="4">
        <text>D-altronate + NAD(+) = keto-D-tagaturonate + NADH + H(+)</text>
        <dbReference type="Rhea" id="RHEA:17813"/>
        <dbReference type="ChEBI" id="CHEBI:15378"/>
        <dbReference type="ChEBI" id="CHEBI:17360"/>
        <dbReference type="ChEBI" id="CHEBI:17886"/>
        <dbReference type="ChEBI" id="CHEBI:57540"/>
        <dbReference type="ChEBI" id="CHEBI:57945"/>
        <dbReference type="EC" id="1.1.1.58"/>
    </reaction>
</comment>
<dbReference type="InterPro" id="IPR023668">
    <property type="entry name" value="Altronate_OxRdtase"/>
</dbReference>
<dbReference type="SUPFAM" id="SSF51735">
    <property type="entry name" value="NAD(P)-binding Rossmann-fold domains"/>
    <property type="match status" value="1"/>
</dbReference>
<dbReference type="STRING" id="393762.SAMN05660472_00639"/>
<dbReference type="GO" id="GO:0008926">
    <property type="term" value="F:mannitol-1-phosphate 5-dehydrogenase activity"/>
    <property type="evidence" value="ECO:0007669"/>
    <property type="project" value="UniProtKB-EC"/>
</dbReference>
<feature type="domain" description="Mannitol dehydrogenase C-terminal" evidence="6">
    <location>
        <begin position="272"/>
        <end position="465"/>
    </location>
</feature>
<keyword evidence="1 4" id="KW-0560">Oxidoreductase</keyword>
<dbReference type="PANTHER" id="PTHR30524">
    <property type="entry name" value="MANNITOL-1-PHOSPHATE 5-DEHYDROGENASE"/>
    <property type="match status" value="1"/>
</dbReference>
<dbReference type="OrthoDB" id="9768714at2"/>
<name>A0A1G8YT12_9FIRM</name>
<evidence type="ECO:0000256" key="3">
    <source>
        <dbReference type="ARBA" id="ARBA00048615"/>
    </source>
</evidence>
<keyword evidence="2 4" id="KW-0520">NAD</keyword>
<accession>A0A1G8YT12</accession>
<sequence length="483" mass="55590">MKLEKSIYKEYKSYPEKIIQFGEGNFLRAFVDWKIDKMNKEIGFNSGVVVVQPLDNGLVNKLNQQDGLYTLYLNGIKNGEVVTEHSIINCIARGVNTYTDYDEYLKIAENPELRFVISNTTEAGIAYNEEDKLEDRPQMSFPGKLAALLYHRYKTFNGDRSKGLIFIPCELIDKNGENLKAILLKLADQWKLEEDFKAWLHEANTFCNSLVDRIVPGYPKGKIQKICQELGYEDDLVVEGEQFHLWVIEGPAWVKDEFPAHKAGLNVLFVEDMTPYRIRKVRILNGVHTSMVPVAYLYGLNTVRESVEDPVVGKFVLEAVFQEIIPTLDLSMEELEKFAHDVLDRFRNPFIKHELMSIALNSMSKFETRVLPSLLEYKNRRGSLPKRLVFSLAALIAFYKGKRNNENIHLADDLEVLNQYKELWGDYDGSEDYLVYIVKTILSNEKIWKMNLNEVEGLTSAVTKYLIVIEKEGIKAAIEKVMI</sequence>